<comment type="caution">
    <text evidence="2">The sequence shown here is derived from an EMBL/GenBank/DDBJ whole genome shotgun (WGS) entry which is preliminary data.</text>
</comment>
<sequence>MYAQRIRPPAERSGARRLELSQPDGTYPGWVVITGPNGAGKSALLARMAAGDGEVVEPAPRVLAFYDSGRTLPAGDRVAVLLDDLASRAAADAEGLVLIDEPELHLDLVAQRAVGFRLKEAFPGVQFVVATHSPYACQAADVAIRLDPGRTPFRADDDLLHRVIFGSGDDAAQSELFGVVSPYSDGARRLREELVALEMAVLDGTATPAQAERFADLRALLTSSPEARSEEVRARLRRRAAYLRERRA</sequence>
<keyword evidence="3" id="KW-1185">Reference proteome</keyword>
<protein>
    <submittedName>
        <fullName evidence="2">AAA family ATPase</fullName>
    </submittedName>
</protein>
<dbReference type="SMART" id="SM00382">
    <property type="entry name" value="AAA"/>
    <property type="match status" value="1"/>
</dbReference>
<dbReference type="InterPro" id="IPR051396">
    <property type="entry name" value="Bact_Antivir_Def_Nuclease"/>
</dbReference>
<reference evidence="3" key="1">
    <citation type="journal article" date="2019" name="Int. J. Syst. Evol. Microbiol.">
        <title>The Global Catalogue of Microorganisms (GCM) 10K type strain sequencing project: providing services to taxonomists for standard genome sequencing and annotation.</title>
        <authorList>
            <consortium name="The Broad Institute Genomics Platform"/>
            <consortium name="The Broad Institute Genome Sequencing Center for Infectious Disease"/>
            <person name="Wu L."/>
            <person name="Ma J."/>
        </authorList>
    </citation>
    <scope>NUCLEOTIDE SEQUENCE [LARGE SCALE GENOMIC DNA]</scope>
    <source>
        <strain evidence="3">CGMCC 4.7289</strain>
    </source>
</reference>
<dbReference type="PANTHER" id="PTHR43581:SF2">
    <property type="entry name" value="EXCINUCLEASE ATPASE SUBUNIT"/>
    <property type="match status" value="1"/>
</dbReference>
<dbReference type="InterPro" id="IPR027417">
    <property type="entry name" value="P-loop_NTPase"/>
</dbReference>
<dbReference type="PANTHER" id="PTHR43581">
    <property type="entry name" value="ATP/GTP PHOSPHATASE"/>
    <property type="match status" value="1"/>
</dbReference>
<dbReference type="Pfam" id="PF13304">
    <property type="entry name" value="AAA_21"/>
    <property type="match status" value="1"/>
</dbReference>
<dbReference type="InterPro" id="IPR003959">
    <property type="entry name" value="ATPase_AAA_core"/>
</dbReference>
<dbReference type="RefSeq" id="WP_253752297.1">
    <property type="nucleotide sequence ID" value="NZ_JAMZDZ010000001.1"/>
</dbReference>
<proteinExistence type="predicted"/>
<dbReference type="SUPFAM" id="SSF52540">
    <property type="entry name" value="P-loop containing nucleoside triphosphate hydrolases"/>
    <property type="match status" value="1"/>
</dbReference>
<evidence type="ECO:0000313" key="3">
    <source>
        <dbReference type="Proteomes" id="UP001595816"/>
    </source>
</evidence>
<dbReference type="InterPro" id="IPR003593">
    <property type="entry name" value="AAA+_ATPase"/>
</dbReference>
<organism evidence="2 3">
    <name type="scientific">Hamadaea flava</name>
    <dbReference type="NCBI Taxonomy" id="1742688"/>
    <lineage>
        <taxon>Bacteria</taxon>
        <taxon>Bacillati</taxon>
        <taxon>Actinomycetota</taxon>
        <taxon>Actinomycetes</taxon>
        <taxon>Micromonosporales</taxon>
        <taxon>Micromonosporaceae</taxon>
        <taxon>Hamadaea</taxon>
    </lineage>
</organism>
<dbReference type="EMBL" id="JBHSAY010000009">
    <property type="protein sequence ID" value="MFC4132897.1"/>
    <property type="molecule type" value="Genomic_DNA"/>
</dbReference>
<evidence type="ECO:0000259" key="1">
    <source>
        <dbReference type="SMART" id="SM00382"/>
    </source>
</evidence>
<gene>
    <name evidence="2" type="ORF">ACFOZ4_19990</name>
</gene>
<name>A0ABV8LRD9_9ACTN</name>
<evidence type="ECO:0000313" key="2">
    <source>
        <dbReference type="EMBL" id="MFC4132897.1"/>
    </source>
</evidence>
<dbReference type="Proteomes" id="UP001595816">
    <property type="component" value="Unassembled WGS sequence"/>
</dbReference>
<feature type="domain" description="AAA+ ATPase" evidence="1">
    <location>
        <begin position="27"/>
        <end position="165"/>
    </location>
</feature>
<dbReference type="Gene3D" id="3.40.50.300">
    <property type="entry name" value="P-loop containing nucleotide triphosphate hydrolases"/>
    <property type="match status" value="1"/>
</dbReference>
<accession>A0ABV8LRD9</accession>
<dbReference type="CDD" id="cd00267">
    <property type="entry name" value="ABC_ATPase"/>
    <property type="match status" value="1"/>
</dbReference>